<name>A0AAJ6NU90_9CYAN</name>
<dbReference type="KEGG" id="hbq:QI031_03740"/>
<dbReference type="EMBL" id="CP124543">
    <property type="protein sequence ID" value="WGV26633.1"/>
    <property type="molecule type" value="Genomic_DNA"/>
</dbReference>
<evidence type="ECO:0000313" key="2">
    <source>
        <dbReference type="Proteomes" id="UP001223520"/>
    </source>
</evidence>
<keyword evidence="2" id="KW-1185">Reference proteome</keyword>
<proteinExistence type="predicted"/>
<gene>
    <name evidence="1" type="ORF">QI031_03740</name>
</gene>
<sequence length="44" mass="4844">MSNICRFTVPASRDVEAIIDYIANNNSFDTAESLLAKINQNVKG</sequence>
<evidence type="ECO:0000313" key="1">
    <source>
        <dbReference type="EMBL" id="WGV26633.1"/>
    </source>
</evidence>
<dbReference type="InterPro" id="IPR035093">
    <property type="entry name" value="RelE/ParE_toxin_dom_sf"/>
</dbReference>
<accession>A0AAJ6NU90</accession>
<reference evidence="1 2" key="1">
    <citation type="journal article" date="2023" name="Limnol Oceanogr Lett">
        <title>Environmental adaptations by the intertidal Antarctic cyanobacterium Halotia branconii CENA392 as revealed using long-read genome sequencing.</title>
        <authorList>
            <person name="Dextro R.B."/>
            <person name="Delbaje E."/>
            <person name="Freitas P.N.N."/>
            <person name="Geraldes V."/>
            <person name="Pinto E."/>
            <person name="Long P.F."/>
            <person name="Fiore M.F."/>
        </authorList>
    </citation>
    <scope>NUCLEOTIDE SEQUENCE [LARGE SCALE GENOMIC DNA]</scope>
    <source>
        <strain evidence="1 2">CENA392</strain>
    </source>
</reference>
<dbReference type="AlphaFoldDB" id="A0AAJ6NU90"/>
<organism evidence="1 2">
    <name type="scientific">Halotia branconii CENA392</name>
    <dbReference type="NCBI Taxonomy" id="1539056"/>
    <lineage>
        <taxon>Bacteria</taxon>
        <taxon>Bacillati</taxon>
        <taxon>Cyanobacteriota</taxon>
        <taxon>Cyanophyceae</taxon>
        <taxon>Nostocales</taxon>
        <taxon>Nodulariaceae</taxon>
        <taxon>Halotia</taxon>
    </lineage>
</organism>
<dbReference type="Gene3D" id="3.30.2310.20">
    <property type="entry name" value="RelE-like"/>
    <property type="match status" value="1"/>
</dbReference>
<dbReference type="Proteomes" id="UP001223520">
    <property type="component" value="Chromosome"/>
</dbReference>
<protein>
    <submittedName>
        <fullName evidence="1">Uncharacterized protein</fullName>
    </submittedName>
</protein>
<dbReference type="RefSeq" id="WP_281483880.1">
    <property type="nucleotide sequence ID" value="NZ_CP124543.1"/>
</dbReference>